<dbReference type="InterPro" id="IPR001680">
    <property type="entry name" value="WD40_rpt"/>
</dbReference>
<dbReference type="Pfam" id="PF00400">
    <property type="entry name" value="WD40"/>
    <property type="match status" value="2"/>
</dbReference>
<evidence type="ECO:0000256" key="2">
    <source>
        <dbReference type="ARBA" id="ARBA00022737"/>
    </source>
</evidence>
<dbReference type="InterPro" id="IPR019775">
    <property type="entry name" value="WD40_repeat_CS"/>
</dbReference>
<dbReference type="Gene3D" id="2.130.10.10">
    <property type="entry name" value="YVTN repeat-like/Quinoprotein amine dehydrogenase"/>
    <property type="match status" value="2"/>
</dbReference>
<keyword evidence="6" id="KW-1185">Reference proteome</keyword>
<keyword evidence="4" id="KW-1133">Transmembrane helix</keyword>
<evidence type="ECO:0000256" key="3">
    <source>
        <dbReference type="PROSITE-ProRule" id="PRU00221"/>
    </source>
</evidence>
<dbReference type="PROSITE" id="PS50082">
    <property type="entry name" value="WD_REPEATS_2"/>
    <property type="match status" value="2"/>
</dbReference>
<sequence length="219" mass="24445">MGGVTSKDVKKYPRETLCDHDKGINCMATSEDGSLLVTGAEDKTARLWDIRSRETECIGIMRGHTSYITCVAVHDTFIVTGAADATLRKWDTITCDCLFTYRVLCTGEYILSSSQDKTTKAWHVDELILDDLKGDADDIACIKTFEARGHVRAVYPLMVDPGEEDETGTVGYGDLVVTGSLDCTARSWDFVSGNCLQVLWLLILWLMVLWLMVLWLLVF</sequence>
<accession>A0AAW0SUA1</accession>
<dbReference type="PANTHER" id="PTHR22847">
    <property type="entry name" value="WD40 REPEAT PROTEIN"/>
    <property type="match status" value="1"/>
</dbReference>
<feature type="repeat" description="WD" evidence="3">
    <location>
        <begin position="17"/>
        <end position="58"/>
    </location>
</feature>
<feature type="transmembrane region" description="Helical" evidence="4">
    <location>
        <begin position="198"/>
        <end position="218"/>
    </location>
</feature>
<dbReference type="EMBL" id="JARAKH010000044">
    <property type="protein sequence ID" value="KAK8378965.1"/>
    <property type="molecule type" value="Genomic_DNA"/>
</dbReference>
<protein>
    <submittedName>
        <fullName evidence="5">Uncharacterized protein</fullName>
    </submittedName>
</protein>
<evidence type="ECO:0000313" key="6">
    <source>
        <dbReference type="Proteomes" id="UP001487740"/>
    </source>
</evidence>
<dbReference type="Proteomes" id="UP001487740">
    <property type="component" value="Unassembled WGS sequence"/>
</dbReference>
<dbReference type="PANTHER" id="PTHR22847:SF637">
    <property type="entry name" value="WD REPEAT DOMAIN 5B"/>
    <property type="match status" value="1"/>
</dbReference>
<dbReference type="AlphaFoldDB" id="A0AAW0SUA1"/>
<dbReference type="PRINTS" id="PR00320">
    <property type="entry name" value="GPROTEINBRPT"/>
</dbReference>
<dbReference type="InterPro" id="IPR015943">
    <property type="entry name" value="WD40/YVTN_repeat-like_dom_sf"/>
</dbReference>
<keyword evidence="2" id="KW-0677">Repeat</keyword>
<feature type="repeat" description="WD" evidence="3">
    <location>
        <begin position="61"/>
        <end position="91"/>
    </location>
</feature>
<organism evidence="5 6">
    <name type="scientific">Scylla paramamosain</name>
    <name type="common">Mud crab</name>
    <dbReference type="NCBI Taxonomy" id="85552"/>
    <lineage>
        <taxon>Eukaryota</taxon>
        <taxon>Metazoa</taxon>
        <taxon>Ecdysozoa</taxon>
        <taxon>Arthropoda</taxon>
        <taxon>Crustacea</taxon>
        <taxon>Multicrustacea</taxon>
        <taxon>Malacostraca</taxon>
        <taxon>Eumalacostraca</taxon>
        <taxon>Eucarida</taxon>
        <taxon>Decapoda</taxon>
        <taxon>Pleocyemata</taxon>
        <taxon>Brachyura</taxon>
        <taxon>Eubrachyura</taxon>
        <taxon>Portunoidea</taxon>
        <taxon>Portunidae</taxon>
        <taxon>Portuninae</taxon>
        <taxon>Scylla</taxon>
    </lineage>
</organism>
<dbReference type="PROSITE" id="PS50294">
    <property type="entry name" value="WD_REPEATS_REGION"/>
    <property type="match status" value="2"/>
</dbReference>
<proteinExistence type="predicted"/>
<keyword evidence="1 3" id="KW-0853">WD repeat</keyword>
<dbReference type="SMART" id="SM00320">
    <property type="entry name" value="WD40"/>
    <property type="match status" value="4"/>
</dbReference>
<name>A0AAW0SUA1_SCYPA</name>
<reference evidence="5 6" key="1">
    <citation type="submission" date="2023-03" db="EMBL/GenBank/DDBJ databases">
        <title>High-quality genome of Scylla paramamosain provides insights in environmental adaptation.</title>
        <authorList>
            <person name="Zhang L."/>
        </authorList>
    </citation>
    <scope>NUCLEOTIDE SEQUENCE [LARGE SCALE GENOMIC DNA]</scope>
    <source>
        <strain evidence="5">LZ_2023a</strain>
        <tissue evidence="5">Muscle</tissue>
    </source>
</reference>
<dbReference type="GO" id="GO:1990234">
    <property type="term" value="C:transferase complex"/>
    <property type="evidence" value="ECO:0007669"/>
    <property type="project" value="UniProtKB-ARBA"/>
</dbReference>
<evidence type="ECO:0000256" key="1">
    <source>
        <dbReference type="ARBA" id="ARBA00022574"/>
    </source>
</evidence>
<dbReference type="SUPFAM" id="SSF50978">
    <property type="entry name" value="WD40 repeat-like"/>
    <property type="match status" value="1"/>
</dbReference>
<dbReference type="InterPro" id="IPR020472">
    <property type="entry name" value="WD40_PAC1"/>
</dbReference>
<keyword evidence="4" id="KW-0472">Membrane</keyword>
<comment type="caution">
    <text evidence="5">The sequence shown here is derived from an EMBL/GenBank/DDBJ whole genome shotgun (WGS) entry which is preliminary data.</text>
</comment>
<evidence type="ECO:0000313" key="5">
    <source>
        <dbReference type="EMBL" id="KAK8378965.1"/>
    </source>
</evidence>
<dbReference type="PROSITE" id="PS00678">
    <property type="entry name" value="WD_REPEATS_1"/>
    <property type="match status" value="1"/>
</dbReference>
<dbReference type="InterPro" id="IPR036322">
    <property type="entry name" value="WD40_repeat_dom_sf"/>
</dbReference>
<gene>
    <name evidence="5" type="ORF">O3P69_009592</name>
</gene>
<evidence type="ECO:0000256" key="4">
    <source>
        <dbReference type="SAM" id="Phobius"/>
    </source>
</evidence>
<keyword evidence="4" id="KW-0812">Transmembrane</keyword>